<evidence type="ECO:0000313" key="1">
    <source>
        <dbReference type="EMBL" id="TWS21471.1"/>
    </source>
</evidence>
<dbReference type="AlphaFoldDB" id="A0A5C5RH01"/>
<organism evidence="1 2">
    <name type="scientific">Tsukamurella asaccharolytica</name>
    <dbReference type="NCBI Taxonomy" id="2592067"/>
    <lineage>
        <taxon>Bacteria</taxon>
        <taxon>Bacillati</taxon>
        <taxon>Actinomycetota</taxon>
        <taxon>Actinomycetes</taxon>
        <taxon>Mycobacteriales</taxon>
        <taxon>Tsukamurellaceae</taxon>
        <taxon>Tsukamurella</taxon>
    </lineage>
</organism>
<dbReference type="EMBL" id="VIGW01000001">
    <property type="protein sequence ID" value="TWS21471.1"/>
    <property type="molecule type" value="Genomic_DNA"/>
</dbReference>
<sequence>MRWNNRFEEVVEPHTEEYARRFFETVGPPGRVQAVATAPVLRKDQPLFTVTFSSRHPDWNSNVFTVEILNDGGSPLENFSFSPCGEGEIFLFSYRQNDYAAADTKTMHTHSDSQLTWTFLEDGSSNFRERKDSTRSPQCRWDRGFPLERLIFKQPSFGDWESLVDIGPLPGVSDYAGIKIR</sequence>
<protein>
    <submittedName>
        <fullName evidence="1">Uncharacterized protein</fullName>
    </submittedName>
</protein>
<evidence type="ECO:0000313" key="2">
    <source>
        <dbReference type="Proteomes" id="UP000317291"/>
    </source>
</evidence>
<keyword evidence="2" id="KW-1185">Reference proteome</keyword>
<gene>
    <name evidence="1" type="ORF">FK529_02445</name>
</gene>
<name>A0A5C5RH01_9ACTN</name>
<comment type="caution">
    <text evidence="1">The sequence shown here is derived from an EMBL/GenBank/DDBJ whole genome shotgun (WGS) entry which is preliminary data.</text>
</comment>
<proteinExistence type="predicted"/>
<reference evidence="1 2" key="1">
    <citation type="submission" date="2019-06" db="EMBL/GenBank/DDBJ databases">
        <title>Tsukamurella conjunctivitidis sp. nov., Tsukamurella assacharolytica sp. nov. and Tsukamurella sputae sp. nov. isolated from patients with conjunctivitis, bacteraemia (lymphoma) and respiratory infection (sputum) in Hong Kong.</title>
        <authorList>
            <person name="Teng J.L.L."/>
            <person name="Lee H.H."/>
            <person name="Fong J.Y.H."/>
            <person name="Fok K.M.N."/>
            <person name="Lau S.K.P."/>
            <person name="Woo P.C.Y."/>
        </authorList>
    </citation>
    <scope>NUCLEOTIDE SEQUENCE [LARGE SCALE GENOMIC DNA]</scope>
    <source>
        <strain evidence="1 2">HKU71</strain>
    </source>
</reference>
<accession>A0A5C5RH01</accession>
<dbReference type="Proteomes" id="UP000317291">
    <property type="component" value="Unassembled WGS sequence"/>
</dbReference>